<keyword evidence="5 7" id="KW-0472">Membrane</keyword>
<evidence type="ECO:0000256" key="6">
    <source>
        <dbReference type="SAM" id="MobiDB-lite"/>
    </source>
</evidence>
<evidence type="ECO:0000313" key="8">
    <source>
        <dbReference type="Proteomes" id="UP000695022"/>
    </source>
</evidence>
<evidence type="ECO:0000256" key="7">
    <source>
        <dbReference type="SAM" id="Phobius"/>
    </source>
</evidence>
<evidence type="ECO:0000256" key="5">
    <source>
        <dbReference type="ARBA" id="ARBA00023136"/>
    </source>
</evidence>
<name>A0ABM1ELX1_PRICU</name>
<feature type="region of interest" description="Disordered" evidence="6">
    <location>
        <begin position="39"/>
        <end position="77"/>
    </location>
</feature>
<evidence type="ECO:0000256" key="2">
    <source>
        <dbReference type="ARBA" id="ARBA00006839"/>
    </source>
</evidence>
<evidence type="ECO:0000256" key="3">
    <source>
        <dbReference type="ARBA" id="ARBA00022692"/>
    </source>
</evidence>
<evidence type="ECO:0000256" key="4">
    <source>
        <dbReference type="ARBA" id="ARBA00022989"/>
    </source>
</evidence>
<sequence>MDEQFAPTLMEQILHYGLLLGAVFQLICIAAIFTSKSSYNSKKMDDSDGEDASPGNASPVKQAHGHRRNKHERKKRR</sequence>
<dbReference type="GeneID" id="106813544"/>
<keyword evidence="3 7" id="KW-0812">Transmembrane</keyword>
<reference evidence="9" key="1">
    <citation type="submission" date="2025-08" db="UniProtKB">
        <authorList>
            <consortium name="RefSeq"/>
        </authorList>
    </citation>
    <scope>IDENTIFICATION</scope>
</reference>
<evidence type="ECO:0000256" key="1">
    <source>
        <dbReference type="ARBA" id="ARBA00004167"/>
    </source>
</evidence>
<organism evidence="8 9">
    <name type="scientific">Priapulus caudatus</name>
    <name type="common">Priapulid worm</name>
    <dbReference type="NCBI Taxonomy" id="37621"/>
    <lineage>
        <taxon>Eukaryota</taxon>
        <taxon>Metazoa</taxon>
        <taxon>Ecdysozoa</taxon>
        <taxon>Scalidophora</taxon>
        <taxon>Priapulida</taxon>
        <taxon>Priapulimorpha</taxon>
        <taxon>Priapulimorphida</taxon>
        <taxon>Priapulidae</taxon>
        <taxon>Priapulus</taxon>
    </lineage>
</organism>
<protein>
    <submittedName>
        <fullName evidence="9">Protein MANBAL-like</fullName>
    </submittedName>
</protein>
<evidence type="ECO:0000313" key="9">
    <source>
        <dbReference type="RefSeq" id="XP_014673192.1"/>
    </source>
</evidence>
<comment type="subcellular location">
    <subcellularLocation>
        <location evidence="1">Membrane</location>
        <topology evidence="1">Single-pass membrane protein</topology>
    </subcellularLocation>
</comment>
<dbReference type="PANTHER" id="PTHR14409">
    <property type="entry name" value="MANNOSIDASE, BETA A, LYSOSOMAL-LIKE, MANBAL PROTEIN"/>
    <property type="match status" value="1"/>
</dbReference>
<feature type="transmembrane region" description="Helical" evidence="7">
    <location>
        <begin position="13"/>
        <end position="34"/>
    </location>
</feature>
<feature type="compositionally biased region" description="Basic residues" evidence="6">
    <location>
        <begin position="63"/>
        <end position="77"/>
    </location>
</feature>
<gene>
    <name evidence="9" type="primary">LOC106813544</name>
</gene>
<keyword evidence="8" id="KW-1185">Reference proteome</keyword>
<proteinExistence type="inferred from homology"/>
<dbReference type="Proteomes" id="UP000695022">
    <property type="component" value="Unplaced"/>
</dbReference>
<keyword evidence="4 7" id="KW-1133">Transmembrane helix</keyword>
<comment type="similarity">
    <text evidence="2">Belongs to the UPF0239 family.</text>
</comment>
<dbReference type="InterPro" id="IPR009621">
    <property type="entry name" value="UPF0239"/>
</dbReference>
<accession>A0ABM1ELX1</accession>
<dbReference type="PANTHER" id="PTHR14409:SF0">
    <property type="entry name" value="PROTEIN MANBAL"/>
    <property type="match status" value="1"/>
</dbReference>
<dbReference type="RefSeq" id="XP_014673192.1">
    <property type="nucleotide sequence ID" value="XM_014817706.1"/>
</dbReference>
<dbReference type="Pfam" id="PF06783">
    <property type="entry name" value="UPF0239"/>
    <property type="match status" value="1"/>
</dbReference>